<keyword evidence="2" id="KW-1185">Reference proteome</keyword>
<dbReference type="EMBL" id="FRAW01000001">
    <property type="protein sequence ID" value="SHK08935.1"/>
    <property type="molecule type" value="Genomic_DNA"/>
</dbReference>
<gene>
    <name evidence="1" type="ORF">SAMN05720469_10133</name>
</gene>
<protein>
    <submittedName>
        <fullName evidence="1">Uncharacterized protein</fullName>
    </submittedName>
</protein>
<dbReference type="AlphaFoldDB" id="A0A1M6PLX0"/>
<organism evidence="1 2">
    <name type="scientific">Fibrobacter intestinalis</name>
    <dbReference type="NCBI Taxonomy" id="28122"/>
    <lineage>
        <taxon>Bacteria</taxon>
        <taxon>Pseudomonadati</taxon>
        <taxon>Fibrobacterota</taxon>
        <taxon>Fibrobacteria</taxon>
        <taxon>Fibrobacterales</taxon>
        <taxon>Fibrobacteraceae</taxon>
        <taxon>Fibrobacter</taxon>
    </lineage>
</organism>
<evidence type="ECO:0000313" key="2">
    <source>
        <dbReference type="Proteomes" id="UP000184275"/>
    </source>
</evidence>
<proteinExistence type="predicted"/>
<dbReference type="Proteomes" id="UP000184275">
    <property type="component" value="Unassembled WGS sequence"/>
</dbReference>
<name>A0A1M6PLX0_9BACT</name>
<evidence type="ECO:0000313" key="1">
    <source>
        <dbReference type="EMBL" id="SHK08935.1"/>
    </source>
</evidence>
<dbReference type="RefSeq" id="WP_073301601.1">
    <property type="nucleotide sequence ID" value="NZ_FRAW01000001.1"/>
</dbReference>
<accession>A0A1M6PLX0</accession>
<sequence length="123" mass="12926">MKLQQAYFSENNQIGGWDMIGYIAPNGGETTNFYYGAAIAHSGSASQNAQNVVGWAADNKVTLNECVAGTTITQAKATNATTNSHWIVKVSVNTGTQADVTFDAFANGDGCVALTPTFNKIGK</sequence>
<reference evidence="2" key="1">
    <citation type="submission" date="2016-11" db="EMBL/GenBank/DDBJ databases">
        <authorList>
            <person name="Varghese N."/>
            <person name="Submissions S."/>
        </authorList>
    </citation>
    <scope>NUCLEOTIDE SEQUENCE [LARGE SCALE GENOMIC DNA]</scope>
    <source>
        <strain evidence="2">UWOS</strain>
    </source>
</reference>